<dbReference type="CDD" id="cd00130">
    <property type="entry name" value="PAS"/>
    <property type="match status" value="1"/>
</dbReference>
<comment type="caution">
    <text evidence="5">The sequence shown here is derived from an EMBL/GenBank/DDBJ whole genome shotgun (WGS) entry which is preliminary data.</text>
</comment>
<dbReference type="Gene3D" id="3.20.20.450">
    <property type="entry name" value="EAL domain"/>
    <property type="match status" value="1"/>
</dbReference>
<dbReference type="InterPro" id="IPR000014">
    <property type="entry name" value="PAS"/>
</dbReference>
<dbReference type="NCBIfam" id="TIGR00229">
    <property type="entry name" value="sensory_box"/>
    <property type="match status" value="1"/>
</dbReference>
<organism evidence="5 6">
    <name type="scientific">Ruminococcus flavefaciens 007c</name>
    <dbReference type="NCBI Taxonomy" id="1341157"/>
    <lineage>
        <taxon>Bacteria</taxon>
        <taxon>Bacillati</taxon>
        <taxon>Bacillota</taxon>
        <taxon>Clostridia</taxon>
        <taxon>Eubacteriales</taxon>
        <taxon>Oscillospiraceae</taxon>
        <taxon>Ruminococcus</taxon>
    </lineage>
</organism>
<dbReference type="InterPro" id="IPR035965">
    <property type="entry name" value="PAS-like_dom_sf"/>
</dbReference>
<dbReference type="InterPro" id="IPR000700">
    <property type="entry name" value="PAS-assoc_C"/>
</dbReference>
<dbReference type="PANTHER" id="PTHR44757">
    <property type="entry name" value="DIGUANYLATE CYCLASE DGCP"/>
    <property type="match status" value="1"/>
</dbReference>
<dbReference type="InterPro" id="IPR035919">
    <property type="entry name" value="EAL_sf"/>
</dbReference>
<dbReference type="PROSITE" id="PS50887">
    <property type="entry name" value="GGDEF"/>
    <property type="match status" value="1"/>
</dbReference>
<gene>
    <name evidence="5" type="ORF">RF007C_12025</name>
</gene>
<keyword evidence="1" id="KW-0812">Transmembrane</keyword>
<dbReference type="SMART" id="SM00052">
    <property type="entry name" value="EAL"/>
    <property type="match status" value="1"/>
</dbReference>
<dbReference type="SMART" id="SM00267">
    <property type="entry name" value="GGDEF"/>
    <property type="match status" value="1"/>
</dbReference>
<dbReference type="Pfam" id="PF00563">
    <property type="entry name" value="EAL"/>
    <property type="match status" value="1"/>
</dbReference>
<accession>W7UZZ5</accession>
<dbReference type="PANTHER" id="PTHR44757:SF2">
    <property type="entry name" value="BIOFILM ARCHITECTURE MAINTENANCE PROTEIN MBAA"/>
    <property type="match status" value="1"/>
</dbReference>
<dbReference type="Gene3D" id="3.30.70.270">
    <property type="match status" value="1"/>
</dbReference>
<evidence type="ECO:0000313" key="5">
    <source>
        <dbReference type="EMBL" id="EWM54330.1"/>
    </source>
</evidence>
<dbReference type="CDD" id="cd01948">
    <property type="entry name" value="EAL"/>
    <property type="match status" value="1"/>
</dbReference>
<dbReference type="InterPro" id="IPR013655">
    <property type="entry name" value="PAS_fold_3"/>
</dbReference>
<dbReference type="PATRIC" id="fig|1341157.4.peg.994"/>
<dbReference type="OrthoDB" id="9762141at2"/>
<dbReference type="CDD" id="cd01949">
    <property type="entry name" value="GGDEF"/>
    <property type="match status" value="1"/>
</dbReference>
<keyword evidence="1" id="KW-0472">Membrane</keyword>
<dbReference type="InterPro" id="IPR000160">
    <property type="entry name" value="GGDEF_dom"/>
</dbReference>
<dbReference type="InterPro" id="IPR043128">
    <property type="entry name" value="Rev_trsase/Diguanyl_cyclase"/>
</dbReference>
<evidence type="ECO:0000256" key="1">
    <source>
        <dbReference type="SAM" id="Phobius"/>
    </source>
</evidence>
<dbReference type="eggNOG" id="COG5001">
    <property type="taxonomic scope" value="Bacteria"/>
</dbReference>
<feature type="domain" description="EAL" evidence="3">
    <location>
        <begin position="488"/>
        <end position="742"/>
    </location>
</feature>
<dbReference type="InterPro" id="IPR001610">
    <property type="entry name" value="PAC"/>
</dbReference>
<dbReference type="EMBL" id="ATAX01000016">
    <property type="protein sequence ID" value="EWM54330.1"/>
    <property type="molecule type" value="Genomic_DNA"/>
</dbReference>
<reference evidence="5 6" key="1">
    <citation type="journal article" date="2014" name="PLoS ONE">
        <title>Rumen cellulosomics: divergent fiber-degrading strategies revealed by comparative genome-wide analysis of six ruminococcal strains.</title>
        <authorList>
            <person name="Dassa B."/>
            <person name="Borovok I."/>
            <person name="Ruimy-Israeli V."/>
            <person name="Lamed R."/>
            <person name="Flint H.J."/>
            <person name="Duncan S.H."/>
            <person name="Henrissat B."/>
            <person name="Coutinho P."/>
            <person name="Morrison M."/>
            <person name="Mosoni P."/>
            <person name="Yeoman C.J."/>
            <person name="White B.A."/>
            <person name="Bayer E.A."/>
        </authorList>
    </citation>
    <scope>NUCLEOTIDE SEQUENCE [LARGE SCALE GENOMIC DNA]</scope>
    <source>
        <strain evidence="5 6">007c</strain>
    </source>
</reference>
<dbReference type="InterPro" id="IPR029787">
    <property type="entry name" value="Nucleotide_cyclase"/>
</dbReference>
<evidence type="ECO:0008006" key="7">
    <source>
        <dbReference type="Google" id="ProtNLM"/>
    </source>
</evidence>
<dbReference type="NCBIfam" id="TIGR00254">
    <property type="entry name" value="GGDEF"/>
    <property type="match status" value="1"/>
</dbReference>
<dbReference type="PROSITE" id="PS50883">
    <property type="entry name" value="EAL"/>
    <property type="match status" value="1"/>
</dbReference>
<feature type="domain" description="GGDEF" evidence="4">
    <location>
        <begin position="347"/>
        <end position="479"/>
    </location>
</feature>
<feature type="domain" description="PAC" evidence="2">
    <location>
        <begin position="263"/>
        <end position="315"/>
    </location>
</feature>
<evidence type="ECO:0000259" key="3">
    <source>
        <dbReference type="PROSITE" id="PS50883"/>
    </source>
</evidence>
<sequence>MKKRSGFRRHFNPLAAALIIVAASSLVIGYCILRPQYAMITLVIYVCTLVCATLILAISTYIYKSKRTSIDEKDITKIIEDLNTEMIIWSDNFSYVFINKKLRDLLGISADRSDKKEAVWTAFGINSSDENALMKIAGSNSYESSFRNPHGTLVSIAWSTSPVKKYRKQSVYLSTGFNLTELKKMRVNLASANDFFHASMELAEIGLLMSTDRKLFRASPELMRMLGLKTGSININEFRSLIHPNDRIQFDGAIRSKDLSEIRNIEIRIKSADGSYRWFSYRFKSIPGTGNTLPLFGGAIIDVTQEHEKDILIERLAYIDEVTDIANRNKLVGTGQEIYDSCKVLNYSFWIIVLDIDRFHIINDTIGYSNGNYVLKNFAHILYKFVTPGGLAARISGDNFALLLRDYGDEEMPTRTVKSIQEEFSKLAVDELASINLSCSAGYSKMPEDGNSFLDVMEHAEFALKSSDGTQGSVCGYEPSMHDSIIGNTELEKSLALAIDNNELQLFYQPKIDLASGRIMGVEALIRWIKPDGTIIKPDVFVPIAESSHLIGRISEFVLNEGCRQNKLWQKMGFPPIVMSINFASSDFYQNDLKEKVFEALARSGLDPQWLEVELTETLALSDIDFAVDQMNKLRDLGVKLAMDDFGTGYSSLSYLQILPITLLKLDRSFITDIEHDNIAYEIVSAVIRIAKSKKIETIAEGIENNVQESILRMAGCDYAQGFLYGKPMPPEKIQEFFDIDDKHDYSGRNSKR</sequence>
<evidence type="ECO:0000313" key="6">
    <source>
        <dbReference type="Proteomes" id="UP000019365"/>
    </source>
</evidence>
<proteinExistence type="predicted"/>
<evidence type="ECO:0000259" key="2">
    <source>
        <dbReference type="PROSITE" id="PS50113"/>
    </source>
</evidence>
<dbReference type="Pfam" id="PF08447">
    <property type="entry name" value="PAS_3"/>
    <property type="match status" value="1"/>
</dbReference>
<name>W7UZZ5_RUMFL</name>
<dbReference type="Pfam" id="PF00990">
    <property type="entry name" value="GGDEF"/>
    <property type="match status" value="1"/>
</dbReference>
<keyword evidence="1" id="KW-1133">Transmembrane helix</keyword>
<dbReference type="PROSITE" id="PS50113">
    <property type="entry name" value="PAC"/>
    <property type="match status" value="1"/>
</dbReference>
<dbReference type="Proteomes" id="UP000019365">
    <property type="component" value="Unassembled WGS sequence"/>
</dbReference>
<dbReference type="SMART" id="SM00086">
    <property type="entry name" value="PAC"/>
    <property type="match status" value="2"/>
</dbReference>
<dbReference type="SUPFAM" id="SSF141868">
    <property type="entry name" value="EAL domain-like"/>
    <property type="match status" value="1"/>
</dbReference>
<feature type="transmembrane region" description="Helical" evidence="1">
    <location>
        <begin position="39"/>
        <end position="63"/>
    </location>
</feature>
<dbReference type="SUPFAM" id="SSF55073">
    <property type="entry name" value="Nucleotide cyclase"/>
    <property type="match status" value="1"/>
</dbReference>
<keyword evidence="6" id="KW-1185">Reference proteome</keyword>
<dbReference type="InterPro" id="IPR052155">
    <property type="entry name" value="Biofilm_reg_signaling"/>
</dbReference>
<protein>
    <recommendedName>
        <fullName evidence="7">Diguanylate cyclase</fullName>
    </recommendedName>
</protein>
<dbReference type="SUPFAM" id="SSF55785">
    <property type="entry name" value="PYP-like sensor domain (PAS domain)"/>
    <property type="match status" value="1"/>
</dbReference>
<dbReference type="RefSeq" id="WP_051456519.1">
    <property type="nucleotide sequence ID" value="NZ_ATAX01000016.1"/>
</dbReference>
<evidence type="ECO:0000259" key="4">
    <source>
        <dbReference type="PROSITE" id="PS50887"/>
    </source>
</evidence>
<dbReference type="AlphaFoldDB" id="W7UZZ5"/>
<dbReference type="Gene3D" id="3.30.450.20">
    <property type="entry name" value="PAS domain"/>
    <property type="match status" value="1"/>
</dbReference>
<dbReference type="InterPro" id="IPR001633">
    <property type="entry name" value="EAL_dom"/>
</dbReference>